<gene>
    <name evidence="1" type="ORF">T265_02039</name>
</gene>
<protein>
    <submittedName>
        <fullName evidence="1">Uncharacterized protein</fullName>
    </submittedName>
</protein>
<sequence length="83" mass="9384">MEEAQKVGNARRLFQLIRATGPRNTDVMLILNTVKLRRRATLSVIVSQLRRIKIRTNATKIYGLMNKTGEACKPDKMVGTEAQ</sequence>
<dbReference type="RefSeq" id="XP_009164451.1">
    <property type="nucleotide sequence ID" value="XM_009166187.1"/>
</dbReference>
<keyword evidence="2" id="KW-1185">Reference proteome</keyword>
<reference evidence="1 2" key="1">
    <citation type="submission" date="2013-11" db="EMBL/GenBank/DDBJ databases">
        <title>Opisthorchis viverrini - life in the bile duct.</title>
        <authorList>
            <person name="Young N.D."/>
            <person name="Nagarajan N."/>
            <person name="Lin S.J."/>
            <person name="Korhonen P.K."/>
            <person name="Jex A.R."/>
            <person name="Hall R.S."/>
            <person name="Safavi-Hemami H."/>
            <person name="Kaewkong W."/>
            <person name="Bertrand D."/>
            <person name="Gao S."/>
            <person name="Seet Q."/>
            <person name="Wongkham S."/>
            <person name="Teh B.T."/>
            <person name="Wongkham C."/>
            <person name="Intapan P.M."/>
            <person name="Maleewong W."/>
            <person name="Yang X."/>
            <person name="Hu M."/>
            <person name="Wang Z."/>
            <person name="Hofmann A."/>
            <person name="Sternberg P.W."/>
            <person name="Tan P."/>
            <person name="Wang J."/>
            <person name="Gasser R.B."/>
        </authorList>
    </citation>
    <scope>NUCLEOTIDE SEQUENCE [LARGE SCALE GENOMIC DNA]</scope>
</reference>
<dbReference type="EMBL" id="KL596641">
    <property type="protein sequence ID" value="KER31809.1"/>
    <property type="molecule type" value="Genomic_DNA"/>
</dbReference>
<organism evidence="1 2">
    <name type="scientific">Opisthorchis viverrini</name>
    <name type="common">Southeast Asian liver fluke</name>
    <dbReference type="NCBI Taxonomy" id="6198"/>
    <lineage>
        <taxon>Eukaryota</taxon>
        <taxon>Metazoa</taxon>
        <taxon>Spiralia</taxon>
        <taxon>Lophotrochozoa</taxon>
        <taxon>Platyhelminthes</taxon>
        <taxon>Trematoda</taxon>
        <taxon>Digenea</taxon>
        <taxon>Opisthorchiida</taxon>
        <taxon>Opisthorchiata</taxon>
        <taxon>Opisthorchiidae</taxon>
        <taxon>Opisthorchis</taxon>
    </lineage>
</organism>
<dbReference type="AlphaFoldDB" id="A0A075AIK8"/>
<accession>A0A075AIK8</accession>
<evidence type="ECO:0000313" key="1">
    <source>
        <dbReference type="EMBL" id="KER31809.1"/>
    </source>
</evidence>
<proteinExistence type="predicted"/>
<name>A0A075AIK8_OPIVI</name>
<evidence type="ECO:0000313" key="2">
    <source>
        <dbReference type="Proteomes" id="UP000054324"/>
    </source>
</evidence>
<dbReference type="GeneID" id="20316227"/>
<dbReference type="KEGG" id="ovi:T265_02039"/>
<dbReference type="CTD" id="20316227"/>
<dbReference type="Proteomes" id="UP000054324">
    <property type="component" value="Unassembled WGS sequence"/>
</dbReference>